<dbReference type="Gene3D" id="1.10.287.110">
    <property type="entry name" value="DnaJ domain"/>
    <property type="match status" value="1"/>
</dbReference>
<gene>
    <name evidence="2" type="ORF">PHATRDRAFT_16904</name>
</gene>
<dbReference type="GO" id="GO:0005737">
    <property type="term" value="C:cytoplasm"/>
    <property type="evidence" value="ECO:0007669"/>
    <property type="project" value="TreeGrafter"/>
</dbReference>
<evidence type="ECO:0000259" key="1">
    <source>
        <dbReference type="PROSITE" id="PS50076"/>
    </source>
</evidence>
<dbReference type="KEGG" id="pti:PHATRDRAFT_16904"/>
<protein>
    <recommendedName>
        <fullName evidence="1">J domain-containing protein</fullName>
    </recommendedName>
</protein>
<reference evidence="3" key="2">
    <citation type="submission" date="2008-08" db="EMBL/GenBank/DDBJ databases">
        <authorList>
            <consortium name="Diatom Consortium"/>
            <person name="Grigoriev I."/>
            <person name="Grimwood J."/>
            <person name="Kuo A."/>
            <person name="Otillar R.P."/>
            <person name="Salamov A."/>
            <person name="Detter J.C."/>
            <person name="Lindquist E."/>
            <person name="Shapiro H."/>
            <person name="Lucas S."/>
            <person name="Glavina del Rio T."/>
            <person name="Pitluck S."/>
            <person name="Rokhsar D."/>
            <person name="Bowler C."/>
        </authorList>
    </citation>
    <scope>GENOME REANNOTATION</scope>
    <source>
        <strain evidence="3">CCAP 1055/1</strain>
    </source>
</reference>
<name>B7GE15_PHATC</name>
<dbReference type="SMART" id="SM00271">
    <property type="entry name" value="DnaJ"/>
    <property type="match status" value="1"/>
</dbReference>
<dbReference type="PROSITE" id="PS00636">
    <property type="entry name" value="DNAJ_1"/>
    <property type="match status" value="1"/>
</dbReference>
<dbReference type="PaxDb" id="2850-Phatr16904"/>
<evidence type="ECO:0000313" key="3">
    <source>
        <dbReference type="Proteomes" id="UP000000759"/>
    </source>
</evidence>
<dbReference type="PRINTS" id="PR00625">
    <property type="entry name" value="JDOMAIN"/>
</dbReference>
<dbReference type="InterPro" id="IPR018253">
    <property type="entry name" value="DnaJ_domain_CS"/>
</dbReference>
<organism evidence="2 3">
    <name type="scientific">Phaeodactylum tricornutum (strain CCAP 1055/1)</name>
    <dbReference type="NCBI Taxonomy" id="556484"/>
    <lineage>
        <taxon>Eukaryota</taxon>
        <taxon>Sar</taxon>
        <taxon>Stramenopiles</taxon>
        <taxon>Ochrophyta</taxon>
        <taxon>Bacillariophyta</taxon>
        <taxon>Bacillariophyceae</taxon>
        <taxon>Bacillariophycidae</taxon>
        <taxon>Naviculales</taxon>
        <taxon>Phaeodactylaceae</taxon>
        <taxon>Phaeodactylum</taxon>
    </lineage>
</organism>
<dbReference type="PANTHER" id="PTHR44144:SF1">
    <property type="entry name" value="DNAJ HOMOLOG SUBFAMILY C MEMBER 9"/>
    <property type="match status" value="1"/>
</dbReference>
<dbReference type="InterPro" id="IPR036869">
    <property type="entry name" value="J_dom_sf"/>
</dbReference>
<reference evidence="2 3" key="1">
    <citation type="journal article" date="2008" name="Nature">
        <title>The Phaeodactylum genome reveals the evolutionary history of diatom genomes.</title>
        <authorList>
            <person name="Bowler C."/>
            <person name="Allen A.E."/>
            <person name="Badger J.H."/>
            <person name="Grimwood J."/>
            <person name="Jabbari K."/>
            <person name="Kuo A."/>
            <person name="Maheswari U."/>
            <person name="Martens C."/>
            <person name="Maumus F."/>
            <person name="Otillar R.P."/>
            <person name="Rayko E."/>
            <person name="Salamov A."/>
            <person name="Vandepoele K."/>
            <person name="Beszteri B."/>
            <person name="Gruber A."/>
            <person name="Heijde M."/>
            <person name="Katinka M."/>
            <person name="Mock T."/>
            <person name="Valentin K."/>
            <person name="Verret F."/>
            <person name="Berges J.A."/>
            <person name="Brownlee C."/>
            <person name="Cadoret J.P."/>
            <person name="Chiovitti A."/>
            <person name="Choi C.J."/>
            <person name="Coesel S."/>
            <person name="De Martino A."/>
            <person name="Detter J.C."/>
            <person name="Durkin C."/>
            <person name="Falciatore A."/>
            <person name="Fournet J."/>
            <person name="Haruta M."/>
            <person name="Huysman M.J."/>
            <person name="Jenkins B.D."/>
            <person name="Jiroutova K."/>
            <person name="Jorgensen R.E."/>
            <person name="Joubert Y."/>
            <person name="Kaplan A."/>
            <person name="Kroger N."/>
            <person name="Kroth P.G."/>
            <person name="La Roche J."/>
            <person name="Lindquist E."/>
            <person name="Lommer M."/>
            <person name="Martin-Jezequel V."/>
            <person name="Lopez P.J."/>
            <person name="Lucas S."/>
            <person name="Mangogna M."/>
            <person name="McGinnis K."/>
            <person name="Medlin L.K."/>
            <person name="Montsant A."/>
            <person name="Oudot-Le Secq M.P."/>
            <person name="Napoli C."/>
            <person name="Obornik M."/>
            <person name="Parker M.S."/>
            <person name="Petit J.L."/>
            <person name="Porcel B.M."/>
            <person name="Poulsen N."/>
            <person name="Robison M."/>
            <person name="Rychlewski L."/>
            <person name="Rynearson T.A."/>
            <person name="Schmutz J."/>
            <person name="Shapiro H."/>
            <person name="Siaut M."/>
            <person name="Stanley M."/>
            <person name="Sussman M.R."/>
            <person name="Taylor A.R."/>
            <person name="Vardi A."/>
            <person name="von Dassow P."/>
            <person name="Vyverman W."/>
            <person name="Willis A."/>
            <person name="Wyrwicz L.S."/>
            <person name="Rokhsar D.S."/>
            <person name="Weissenbach J."/>
            <person name="Armbrust E.V."/>
            <person name="Green B.R."/>
            <person name="Van de Peer Y."/>
            <person name="Grigoriev I.V."/>
        </authorList>
    </citation>
    <scope>NUCLEOTIDE SEQUENCE [LARGE SCALE GENOMIC DNA]</scope>
    <source>
        <strain evidence="2 3">CCAP 1055/1</strain>
    </source>
</reference>
<dbReference type="InterPro" id="IPR001623">
    <property type="entry name" value="DnaJ_domain"/>
</dbReference>
<dbReference type="SUPFAM" id="SSF46565">
    <property type="entry name" value="Chaperone J-domain"/>
    <property type="match status" value="1"/>
</dbReference>
<evidence type="ECO:0000313" key="2">
    <source>
        <dbReference type="EMBL" id="EEC43225.1"/>
    </source>
</evidence>
<dbReference type="GO" id="GO:0031072">
    <property type="term" value="F:heat shock protein binding"/>
    <property type="evidence" value="ECO:0007669"/>
    <property type="project" value="TreeGrafter"/>
</dbReference>
<sequence>MAKADFYRVLQVAPHATMADIKTNYRRLVLQLHPDRLKHVPEAERLLKTVEFKKVTEAYAVLSDTTQRHAYDR</sequence>
<feature type="non-terminal residue" evidence="2">
    <location>
        <position position="73"/>
    </location>
</feature>
<feature type="domain" description="J" evidence="1">
    <location>
        <begin position="5"/>
        <end position="73"/>
    </location>
</feature>
<dbReference type="Pfam" id="PF00226">
    <property type="entry name" value="DnaJ"/>
    <property type="match status" value="1"/>
</dbReference>
<dbReference type="STRING" id="556484.B7GE15"/>
<dbReference type="HOGENOM" id="CLU_1130912_0_0_1"/>
<dbReference type="InParanoid" id="B7GE15"/>
<dbReference type="AlphaFoldDB" id="B7GE15"/>
<dbReference type="GO" id="GO:0005634">
    <property type="term" value="C:nucleus"/>
    <property type="evidence" value="ECO:0007669"/>
    <property type="project" value="TreeGrafter"/>
</dbReference>
<keyword evidence="3" id="KW-1185">Reference proteome</keyword>
<dbReference type="EMBL" id="CM000631">
    <property type="protein sequence ID" value="EEC43225.1"/>
    <property type="molecule type" value="Genomic_DNA"/>
</dbReference>
<proteinExistence type="predicted"/>
<dbReference type="OrthoDB" id="10250354at2759"/>
<dbReference type="RefSeq" id="XP_002185356.1">
    <property type="nucleotide sequence ID" value="XM_002185320.1"/>
</dbReference>
<dbReference type="Proteomes" id="UP000000759">
    <property type="component" value="Chromosome 29"/>
</dbReference>
<dbReference type="PROSITE" id="PS50076">
    <property type="entry name" value="DNAJ_2"/>
    <property type="match status" value="1"/>
</dbReference>
<dbReference type="eggNOG" id="KOG0714">
    <property type="taxonomic scope" value="Eukaryota"/>
</dbReference>
<dbReference type="PANTHER" id="PTHR44144">
    <property type="entry name" value="DNAJ HOMOLOG SUBFAMILY C MEMBER 9"/>
    <property type="match status" value="1"/>
</dbReference>
<dbReference type="CDD" id="cd06257">
    <property type="entry name" value="DnaJ"/>
    <property type="match status" value="1"/>
</dbReference>
<dbReference type="InterPro" id="IPR052594">
    <property type="entry name" value="J_domain-containing_protein"/>
</dbReference>
<accession>B7GE15</accession>
<dbReference type="GeneID" id="7199218"/>